<evidence type="ECO:0000256" key="1">
    <source>
        <dbReference type="SAM" id="MobiDB-lite"/>
    </source>
</evidence>
<dbReference type="PANTHER" id="PTHR33474:SF2">
    <property type="entry name" value="TRANSMEMBRANE PROTEIN"/>
    <property type="match status" value="1"/>
</dbReference>
<dbReference type="OrthoDB" id="693939at2759"/>
<name>A0A8K0I246_COCNU</name>
<evidence type="ECO:0000313" key="3">
    <source>
        <dbReference type="EMBL" id="KAG1334457.1"/>
    </source>
</evidence>
<reference evidence="3" key="1">
    <citation type="journal article" date="2017" name="Gigascience">
        <title>The genome draft of coconut (Cocos nucifera).</title>
        <authorList>
            <person name="Xiao Y."/>
            <person name="Xu P."/>
            <person name="Fan H."/>
            <person name="Baudouin L."/>
            <person name="Xia W."/>
            <person name="Bocs S."/>
            <person name="Xu J."/>
            <person name="Li Q."/>
            <person name="Guo A."/>
            <person name="Zhou L."/>
            <person name="Li J."/>
            <person name="Wu Y."/>
            <person name="Ma Z."/>
            <person name="Armero A."/>
            <person name="Issali A.E."/>
            <person name="Liu N."/>
            <person name="Peng M."/>
            <person name="Yang Y."/>
        </authorList>
    </citation>
    <scope>NUCLEOTIDE SEQUENCE</scope>
    <source>
        <tissue evidence="3">Spear leaf of Hainan Tall coconut</tissue>
    </source>
</reference>
<feature type="chain" id="PRO_5035472215" evidence="2">
    <location>
        <begin position="26"/>
        <end position="88"/>
    </location>
</feature>
<dbReference type="AlphaFoldDB" id="A0A8K0I246"/>
<keyword evidence="2" id="KW-0732">Signal</keyword>
<gene>
    <name evidence="3" type="ORF">COCNU_03G005760</name>
</gene>
<evidence type="ECO:0000313" key="4">
    <source>
        <dbReference type="Proteomes" id="UP000797356"/>
    </source>
</evidence>
<protein>
    <submittedName>
        <fullName evidence="3">Uncharacterized protein</fullName>
    </submittedName>
</protein>
<keyword evidence="4" id="KW-1185">Reference proteome</keyword>
<dbReference type="EMBL" id="CM017874">
    <property type="protein sequence ID" value="KAG1334457.1"/>
    <property type="molecule type" value="Genomic_DNA"/>
</dbReference>
<accession>A0A8K0I246</accession>
<organism evidence="3 4">
    <name type="scientific">Cocos nucifera</name>
    <name type="common">Coconut palm</name>
    <dbReference type="NCBI Taxonomy" id="13894"/>
    <lineage>
        <taxon>Eukaryota</taxon>
        <taxon>Viridiplantae</taxon>
        <taxon>Streptophyta</taxon>
        <taxon>Embryophyta</taxon>
        <taxon>Tracheophyta</taxon>
        <taxon>Spermatophyta</taxon>
        <taxon>Magnoliopsida</taxon>
        <taxon>Liliopsida</taxon>
        <taxon>Arecaceae</taxon>
        <taxon>Arecoideae</taxon>
        <taxon>Cocoseae</taxon>
        <taxon>Attaleinae</taxon>
        <taxon>Cocos</taxon>
    </lineage>
</organism>
<reference evidence="3" key="2">
    <citation type="submission" date="2019-07" db="EMBL/GenBank/DDBJ databases">
        <authorList>
            <person name="Yang Y."/>
            <person name="Bocs S."/>
            <person name="Baudouin L."/>
        </authorList>
    </citation>
    <scope>NUCLEOTIDE SEQUENCE</scope>
    <source>
        <tissue evidence="3">Spear leaf of Hainan Tall coconut</tissue>
    </source>
</reference>
<dbReference type="Proteomes" id="UP000797356">
    <property type="component" value="Chromosome 3"/>
</dbReference>
<feature type="region of interest" description="Disordered" evidence="1">
    <location>
        <begin position="68"/>
        <end position="88"/>
    </location>
</feature>
<dbReference type="PANTHER" id="PTHR33474">
    <property type="entry name" value="TRANSMEMBRANE PROTEIN"/>
    <property type="match status" value="1"/>
</dbReference>
<comment type="caution">
    <text evidence="3">The sequence shown here is derived from an EMBL/GenBank/DDBJ whole genome shotgun (WGS) entry which is preliminary data.</text>
</comment>
<proteinExistence type="predicted"/>
<feature type="compositionally biased region" description="Basic and acidic residues" evidence="1">
    <location>
        <begin position="77"/>
        <end position="88"/>
    </location>
</feature>
<evidence type="ECO:0000256" key="2">
    <source>
        <dbReference type="SAM" id="SignalP"/>
    </source>
</evidence>
<feature type="signal peptide" evidence="2">
    <location>
        <begin position="1"/>
        <end position="25"/>
    </location>
</feature>
<sequence length="88" mass="9918">MEKLSSFHGLVIVLAFSHLIHFSHAVPSTRSQRMMEETGNHGAVTETAQIINVDAFEDIRNERMDLEINDYAGSSANDRHTPRPPERS</sequence>